<evidence type="ECO:0000313" key="2">
    <source>
        <dbReference type="EMBL" id="ANU08148.1"/>
    </source>
</evidence>
<evidence type="ECO:0000313" key="3">
    <source>
        <dbReference type="Proteomes" id="UP000092698"/>
    </source>
</evidence>
<dbReference type="RefSeq" id="WP_067788013.1">
    <property type="nucleotide sequence ID" value="NZ_CP016545.1"/>
</dbReference>
<protein>
    <recommendedName>
        <fullName evidence="4">Lipoprotein</fullName>
    </recommendedName>
</protein>
<reference evidence="2 3" key="1">
    <citation type="submission" date="2016-07" db="EMBL/GenBank/DDBJ databases">
        <title>Complete genome sequence of Altererythrobacter namhicola JCM 16345T, containing esterase-encoding genes.</title>
        <authorList>
            <person name="Cheng H."/>
            <person name="Wu Y.-H."/>
            <person name="Jian S.-L."/>
            <person name="Huo Y.-Y."/>
            <person name="Wang C.-S."/>
            <person name="Xu X.-W."/>
        </authorList>
    </citation>
    <scope>NUCLEOTIDE SEQUENCE [LARGE SCALE GENOMIC DNA]</scope>
    <source>
        <strain evidence="2 3">JCM 16345</strain>
    </source>
</reference>
<gene>
    <name evidence="2" type="ORF">A6F65_01853</name>
</gene>
<feature type="signal peptide" evidence="1">
    <location>
        <begin position="1"/>
        <end position="27"/>
    </location>
</feature>
<evidence type="ECO:0000256" key="1">
    <source>
        <dbReference type="SAM" id="SignalP"/>
    </source>
</evidence>
<keyword evidence="3" id="KW-1185">Reference proteome</keyword>
<organism evidence="2 3">
    <name type="scientific">Paraurantiacibacter namhicola</name>
    <dbReference type="NCBI Taxonomy" id="645517"/>
    <lineage>
        <taxon>Bacteria</taxon>
        <taxon>Pseudomonadati</taxon>
        <taxon>Pseudomonadota</taxon>
        <taxon>Alphaproteobacteria</taxon>
        <taxon>Sphingomonadales</taxon>
        <taxon>Erythrobacteraceae</taxon>
        <taxon>Paraurantiacibacter</taxon>
    </lineage>
</organism>
<dbReference type="Proteomes" id="UP000092698">
    <property type="component" value="Chromosome"/>
</dbReference>
<dbReference type="STRING" id="645517.A6F65_01853"/>
<feature type="chain" id="PRO_5008884504" description="Lipoprotein" evidence="1">
    <location>
        <begin position="28"/>
        <end position="129"/>
    </location>
</feature>
<keyword evidence="1" id="KW-0732">Signal</keyword>
<sequence length="129" mass="13392">MSMPISSPRLLLPLMALALSACTDGEAAPPQGYAEGDVIACKSADDADFARQCGVERAVVDGALFLTVRHPDGHFRRFEVQTDGSGVTTADGFEQAEQALSGDTLEVTVGGDAYRFPATGLSGNEVAGE</sequence>
<accession>A0A1C7D9M4</accession>
<evidence type="ECO:0008006" key="4">
    <source>
        <dbReference type="Google" id="ProtNLM"/>
    </source>
</evidence>
<proteinExistence type="predicted"/>
<dbReference type="EMBL" id="CP016545">
    <property type="protein sequence ID" value="ANU08148.1"/>
    <property type="molecule type" value="Genomic_DNA"/>
</dbReference>
<name>A0A1C7D9M4_9SPHN</name>
<dbReference type="AlphaFoldDB" id="A0A1C7D9M4"/>
<dbReference type="KEGG" id="anh:A6F65_01853"/>